<dbReference type="RefSeq" id="WP_237466318.1">
    <property type="nucleotide sequence ID" value="NZ_CAKLDI010000001.1"/>
</dbReference>
<gene>
    <name evidence="4" type="primary">nagC</name>
    <name evidence="4" type="ORF">VST7929_01778</name>
</gene>
<name>A0ABM8ZUC2_9VIBR</name>
<keyword evidence="5" id="KW-1185">Reference proteome</keyword>
<dbReference type="PROSITE" id="PS01125">
    <property type="entry name" value="ROK"/>
    <property type="match status" value="1"/>
</dbReference>
<comment type="caution">
    <text evidence="4">The sequence shown here is derived from an EMBL/GenBank/DDBJ whole genome shotgun (WGS) entry which is preliminary data.</text>
</comment>
<dbReference type="Gene3D" id="3.30.420.40">
    <property type="match status" value="2"/>
</dbReference>
<dbReference type="InterPro" id="IPR000835">
    <property type="entry name" value="HTH_MarR-typ"/>
</dbReference>
<dbReference type="InterPro" id="IPR000600">
    <property type="entry name" value="ROK"/>
</dbReference>
<keyword evidence="2" id="KW-0119">Carbohydrate metabolism</keyword>
<dbReference type="PANTHER" id="PTHR18964">
    <property type="entry name" value="ROK (REPRESSOR, ORF, KINASE) FAMILY"/>
    <property type="match status" value="1"/>
</dbReference>
<dbReference type="InterPro" id="IPR049874">
    <property type="entry name" value="ROK_cs"/>
</dbReference>
<dbReference type="InterPro" id="IPR036388">
    <property type="entry name" value="WH-like_DNA-bd_sf"/>
</dbReference>
<feature type="domain" description="HTH marR-type" evidence="3">
    <location>
        <begin position="22"/>
        <end position="60"/>
    </location>
</feature>
<dbReference type="Pfam" id="PF00480">
    <property type="entry name" value="ROK"/>
    <property type="match status" value="1"/>
</dbReference>
<evidence type="ECO:0000313" key="5">
    <source>
        <dbReference type="Proteomes" id="UP000838672"/>
    </source>
</evidence>
<reference evidence="4" key="1">
    <citation type="submission" date="2021-11" db="EMBL/GenBank/DDBJ databases">
        <authorList>
            <person name="Rodrigo-Torres L."/>
            <person name="Arahal R. D."/>
            <person name="Lucena T."/>
        </authorList>
    </citation>
    <scope>NUCLEOTIDE SEQUENCE</scope>
    <source>
        <strain evidence="4">CECT 7929</strain>
    </source>
</reference>
<sequence>MTGAQIGNVDLVKQLNSAAVYRLIDIHGPISRIQIADASHLAPASVTKITRQLLERGLIKEVDHQASTGGRRAISLTSVNEPFHAIAVRLGRDYLNISLHDLSGTTLANQGREFHYTTQQSLIEGLFNHISKAIELWQDKIENLIALGITLPGLMDPETGIVEYMPHIKVTDLPLEDLLRKKFGLEVFIGNDIRGFALAEHYFGRTQECKDSILVSVHHGTGAGIIVNGKIFFGSNRNVGEIGHIQIDPLGDKCQCGNFGCLETVAANPAIIQRVKQRLNQGYPSTLTATDELSIADICLAANQGDELAKQVIVDVGNQLGKAIAMTVNLFNPEKVIIAGDIIAASEYLLPAIRRQVANQSLPSFHQYLPIEATALADMPTISAFAMVKRAMLNGVLLQKLLGESA</sequence>
<dbReference type="SUPFAM" id="SSF46785">
    <property type="entry name" value="Winged helix' DNA-binding domain"/>
    <property type="match status" value="1"/>
</dbReference>
<dbReference type="SUPFAM" id="SSF53067">
    <property type="entry name" value="Actin-like ATPase domain"/>
    <property type="match status" value="1"/>
</dbReference>
<protein>
    <submittedName>
        <fullName evidence="4">N-acetylglucosamine repressor</fullName>
    </submittedName>
</protein>
<evidence type="ECO:0000313" key="4">
    <source>
        <dbReference type="EMBL" id="CAH0533901.1"/>
    </source>
</evidence>
<dbReference type="Pfam" id="PF01047">
    <property type="entry name" value="MarR"/>
    <property type="match status" value="1"/>
</dbReference>
<comment type="similarity">
    <text evidence="1">Belongs to the ROK (NagC/XylR) family.</text>
</comment>
<accession>A0ABM8ZUC2</accession>
<proteinExistence type="inferred from homology"/>
<evidence type="ECO:0000259" key="3">
    <source>
        <dbReference type="Pfam" id="PF01047"/>
    </source>
</evidence>
<organism evidence="4 5">
    <name type="scientific">Vibrio stylophorae</name>
    <dbReference type="NCBI Taxonomy" id="659351"/>
    <lineage>
        <taxon>Bacteria</taxon>
        <taxon>Pseudomonadati</taxon>
        <taxon>Pseudomonadota</taxon>
        <taxon>Gammaproteobacteria</taxon>
        <taxon>Vibrionales</taxon>
        <taxon>Vibrionaceae</taxon>
        <taxon>Vibrio</taxon>
    </lineage>
</organism>
<dbReference type="Proteomes" id="UP000838672">
    <property type="component" value="Unassembled WGS sequence"/>
</dbReference>
<dbReference type="PANTHER" id="PTHR18964:SF175">
    <property type="entry name" value="N-ACETYLGLUCOSAMINE REPRESSOR"/>
    <property type="match status" value="1"/>
</dbReference>
<dbReference type="InterPro" id="IPR043129">
    <property type="entry name" value="ATPase_NBD"/>
</dbReference>
<evidence type="ECO:0000256" key="2">
    <source>
        <dbReference type="ARBA" id="ARBA00023277"/>
    </source>
</evidence>
<evidence type="ECO:0000256" key="1">
    <source>
        <dbReference type="ARBA" id="ARBA00006479"/>
    </source>
</evidence>
<dbReference type="Gene3D" id="1.10.10.10">
    <property type="entry name" value="Winged helix-like DNA-binding domain superfamily/Winged helix DNA-binding domain"/>
    <property type="match status" value="1"/>
</dbReference>
<dbReference type="EMBL" id="CAKLDI010000001">
    <property type="protein sequence ID" value="CAH0533901.1"/>
    <property type="molecule type" value="Genomic_DNA"/>
</dbReference>
<dbReference type="InterPro" id="IPR036390">
    <property type="entry name" value="WH_DNA-bd_sf"/>
</dbReference>